<accession>A0A9D4NV57</accession>
<dbReference type="Proteomes" id="UP000828236">
    <property type="component" value="Unassembled WGS sequence"/>
</dbReference>
<reference evidence="1" key="2">
    <citation type="journal article" date="2021" name="World Allergy Organ. J.">
        <title>Chromosome-level assembly of Dermatophagoides farinae genome and transcriptome reveals two novel allergens Der f 37 and Der f 39.</title>
        <authorList>
            <person name="Chen J."/>
            <person name="Cai Z."/>
            <person name="Fan D."/>
            <person name="Hu J."/>
            <person name="Hou Y."/>
            <person name="He Y."/>
            <person name="Zhang Z."/>
            <person name="Zhao Z."/>
            <person name="Gao P."/>
            <person name="Hu W."/>
            <person name="Sun J."/>
            <person name="Li J."/>
            <person name="Ji K."/>
        </authorList>
    </citation>
    <scope>NUCLEOTIDE SEQUENCE</scope>
    <source>
        <strain evidence="1">JKM2019</strain>
    </source>
</reference>
<dbReference type="AlphaFoldDB" id="A0A9D4NV57"/>
<sequence>MLTVIKNILHSNTQMIKEFITNDDNNDDDQNKCLERIRNTLVEVRIRKMMIEYLRRKLIEIRKRESHMITTSAPAVVANSATSVVSTEK</sequence>
<name>A0A9D4NV57_DERFA</name>
<evidence type="ECO:0000313" key="1">
    <source>
        <dbReference type="EMBL" id="KAH7638908.1"/>
    </source>
</evidence>
<reference evidence="1" key="1">
    <citation type="submission" date="2020-06" db="EMBL/GenBank/DDBJ databases">
        <authorList>
            <person name="Ji K."/>
            <person name="Li J."/>
        </authorList>
    </citation>
    <scope>NUCLEOTIDE SEQUENCE</scope>
    <source>
        <strain evidence="1">JKM2019</strain>
        <tissue evidence="1">Whole body</tissue>
    </source>
</reference>
<gene>
    <name evidence="1" type="ORF">HUG17_2941</name>
</gene>
<comment type="caution">
    <text evidence="1">The sequence shown here is derived from an EMBL/GenBank/DDBJ whole genome shotgun (WGS) entry which is preliminary data.</text>
</comment>
<protein>
    <submittedName>
        <fullName evidence="1">Uncharacterized protein</fullName>
    </submittedName>
</protein>
<dbReference type="EMBL" id="SDOV01000007">
    <property type="protein sequence ID" value="KAH7638908.1"/>
    <property type="molecule type" value="Genomic_DNA"/>
</dbReference>
<organism evidence="1">
    <name type="scientific">Dermatophagoides farinae</name>
    <name type="common">American house dust mite</name>
    <dbReference type="NCBI Taxonomy" id="6954"/>
    <lineage>
        <taxon>Eukaryota</taxon>
        <taxon>Metazoa</taxon>
        <taxon>Ecdysozoa</taxon>
        <taxon>Arthropoda</taxon>
        <taxon>Chelicerata</taxon>
        <taxon>Arachnida</taxon>
        <taxon>Acari</taxon>
        <taxon>Acariformes</taxon>
        <taxon>Sarcoptiformes</taxon>
        <taxon>Astigmata</taxon>
        <taxon>Psoroptidia</taxon>
        <taxon>Analgoidea</taxon>
        <taxon>Pyroglyphidae</taxon>
        <taxon>Dermatophagoidinae</taxon>
        <taxon>Dermatophagoides</taxon>
    </lineage>
</organism>
<proteinExistence type="predicted"/>